<feature type="domain" description="RNA polymerase sigma-70 region 2" evidence="6">
    <location>
        <begin position="75"/>
        <end position="140"/>
    </location>
</feature>
<comment type="similarity">
    <text evidence="1">Belongs to the sigma-70 factor family. ECF subfamily.</text>
</comment>
<dbReference type="SUPFAM" id="SSF88659">
    <property type="entry name" value="Sigma3 and sigma4 domains of RNA polymerase sigma factors"/>
    <property type="match status" value="1"/>
</dbReference>
<keyword evidence="9" id="KW-1185">Reference proteome</keyword>
<evidence type="ECO:0000256" key="1">
    <source>
        <dbReference type="ARBA" id="ARBA00010641"/>
    </source>
</evidence>
<accession>A0A2V3PT50</accession>
<dbReference type="Pfam" id="PF04542">
    <property type="entry name" value="Sigma70_r2"/>
    <property type="match status" value="1"/>
</dbReference>
<dbReference type="InterPro" id="IPR007627">
    <property type="entry name" value="RNA_pol_sigma70_r2"/>
</dbReference>
<sequence length="236" mass="27977">MSCFIEKMSLLIPQKKHFFFLSLQTFIKSCSFANYIKRQDLRFFTLNRQKSVEYTDEELLEQYRETGDSESFGQLYNRYIPLVYGLCLKYLQNEDQSQDAVMEIFENLLPRVSGYEIKVFKTWLYSVVRNHCFHILKENKKEIIVDFDSSVMESDQILTLLSEDVEKEQEDALNYCMAKLSEPQRISIDKFFYEEMSYADIVTLTGYDLKSVKSYIQNGKRNLKLCIESRLNNEVS</sequence>
<feature type="domain" description="RNA polymerase sigma factor 70 region 4 type 2" evidence="7">
    <location>
        <begin position="172"/>
        <end position="223"/>
    </location>
</feature>
<dbReference type="GO" id="GO:0006352">
    <property type="term" value="P:DNA-templated transcription initiation"/>
    <property type="evidence" value="ECO:0007669"/>
    <property type="project" value="InterPro"/>
</dbReference>
<evidence type="ECO:0000256" key="2">
    <source>
        <dbReference type="ARBA" id="ARBA00023015"/>
    </source>
</evidence>
<keyword evidence="4" id="KW-0238">DNA-binding</keyword>
<evidence type="ECO:0000259" key="6">
    <source>
        <dbReference type="Pfam" id="PF04542"/>
    </source>
</evidence>
<dbReference type="InterPro" id="IPR014284">
    <property type="entry name" value="RNA_pol_sigma-70_dom"/>
</dbReference>
<dbReference type="AlphaFoldDB" id="A0A2V3PT50"/>
<dbReference type="Pfam" id="PF08281">
    <property type="entry name" value="Sigma70_r4_2"/>
    <property type="match status" value="1"/>
</dbReference>
<dbReference type="InterPro" id="IPR013249">
    <property type="entry name" value="RNA_pol_sigma70_r4_t2"/>
</dbReference>
<dbReference type="GO" id="GO:0016987">
    <property type="term" value="F:sigma factor activity"/>
    <property type="evidence" value="ECO:0007669"/>
    <property type="project" value="UniProtKB-KW"/>
</dbReference>
<protein>
    <submittedName>
        <fullName evidence="8">RNA polymerase sigma-70 factor (ECF subfamily)</fullName>
    </submittedName>
</protein>
<name>A0A2V3PT50_9BACT</name>
<evidence type="ECO:0000259" key="7">
    <source>
        <dbReference type="Pfam" id="PF08281"/>
    </source>
</evidence>
<evidence type="ECO:0000313" key="8">
    <source>
        <dbReference type="EMBL" id="PXV68907.1"/>
    </source>
</evidence>
<dbReference type="PANTHER" id="PTHR43133">
    <property type="entry name" value="RNA POLYMERASE ECF-TYPE SIGMA FACTO"/>
    <property type="match status" value="1"/>
</dbReference>
<evidence type="ECO:0000313" key="9">
    <source>
        <dbReference type="Proteomes" id="UP000247973"/>
    </source>
</evidence>
<dbReference type="NCBIfam" id="TIGR02937">
    <property type="entry name" value="sigma70-ECF"/>
    <property type="match status" value="1"/>
</dbReference>
<keyword evidence="5" id="KW-0804">Transcription</keyword>
<keyword evidence="2" id="KW-0805">Transcription regulation</keyword>
<dbReference type="PANTHER" id="PTHR43133:SF8">
    <property type="entry name" value="RNA POLYMERASE SIGMA FACTOR HI_1459-RELATED"/>
    <property type="match status" value="1"/>
</dbReference>
<organism evidence="8 9">
    <name type="scientific">Dysgonomonas alginatilytica</name>
    <dbReference type="NCBI Taxonomy" id="1605892"/>
    <lineage>
        <taxon>Bacteria</taxon>
        <taxon>Pseudomonadati</taxon>
        <taxon>Bacteroidota</taxon>
        <taxon>Bacteroidia</taxon>
        <taxon>Bacteroidales</taxon>
        <taxon>Dysgonomonadaceae</taxon>
        <taxon>Dysgonomonas</taxon>
    </lineage>
</organism>
<proteinExistence type="inferred from homology"/>
<dbReference type="Gene3D" id="1.10.1740.10">
    <property type="match status" value="1"/>
</dbReference>
<evidence type="ECO:0000256" key="3">
    <source>
        <dbReference type="ARBA" id="ARBA00023082"/>
    </source>
</evidence>
<keyword evidence="3" id="KW-0731">Sigma factor</keyword>
<evidence type="ECO:0000256" key="4">
    <source>
        <dbReference type="ARBA" id="ARBA00023125"/>
    </source>
</evidence>
<dbReference type="InterPro" id="IPR036388">
    <property type="entry name" value="WH-like_DNA-bd_sf"/>
</dbReference>
<dbReference type="GO" id="GO:0003677">
    <property type="term" value="F:DNA binding"/>
    <property type="evidence" value="ECO:0007669"/>
    <property type="project" value="UniProtKB-KW"/>
</dbReference>
<dbReference type="EMBL" id="QICL01000001">
    <property type="protein sequence ID" value="PXV68907.1"/>
    <property type="molecule type" value="Genomic_DNA"/>
</dbReference>
<gene>
    <name evidence="8" type="ORF">CLV62_101173</name>
</gene>
<reference evidence="8 9" key="1">
    <citation type="submission" date="2018-03" db="EMBL/GenBank/DDBJ databases">
        <title>Genomic Encyclopedia of Archaeal and Bacterial Type Strains, Phase II (KMG-II): from individual species to whole genera.</title>
        <authorList>
            <person name="Goeker M."/>
        </authorList>
    </citation>
    <scope>NUCLEOTIDE SEQUENCE [LARGE SCALE GENOMIC DNA]</scope>
    <source>
        <strain evidence="8 9">DSM 100214</strain>
    </source>
</reference>
<dbReference type="Gene3D" id="1.10.10.10">
    <property type="entry name" value="Winged helix-like DNA-binding domain superfamily/Winged helix DNA-binding domain"/>
    <property type="match status" value="1"/>
</dbReference>
<dbReference type="InterPro" id="IPR013324">
    <property type="entry name" value="RNA_pol_sigma_r3/r4-like"/>
</dbReference>
<comment type="caution">
    <text evidence="8">The sequence shown here is derived from an EMBL/GenBank/DDBJ whole genome shotgun (WGS) entry which is preliminary data.</text>
</comment>
<dbReference type="InterPro" id="IPR013325">
    <property type="entry name" value="RNA_pol_sigma_r2"/>
</dbReference>
<evidence type="ECO:0000256" key="5">
    <source>
        <dbReference type="ARBA" id="ARBA00023163"/>
    </source>
</evidence>
<dbReference type="SUPFAM" id="SSF88946">
    <property type="entry name" value="Sigma2 domain of RNA polymerase sigma factors"/>
    <property type="match status" value="1"/>
</dbReference>
<dbReference type="InterPro" id="IPR039425">
    <property type="entry name" value="RNA_pol_sigma-70-like"/>
</dbReference>
<dbReference type="Proteomes" id="UP000247973">
    <property type="component" value="Unassembled WGS sequence"/>
</dbReference>